<dbReference type="EMBL" id="JADBEL010000006">
    <property type="protein sequence ID" value="MBE1554491.1"/>
    <property type="molecule type" value="Genomic_DNA"/>
</dbReference>
<keyword evidence="2" id="KW-1185">Reference proteome</keyword>
<comment type="caution">
    <text evidence="1">The sequence shown here is derived from an EMBL/GenBank/DDBJ whole genome shotgun (WGS) entry which is preliminary data.</text>
</comment>
<protein>
    <submittedName>
        <fullName evidence="1">Uncharacterized protein</fullName>
    </submittedName>
</protein>
<accession>A0A927R2Z4</accession>
<organism evidence="1 2">
    <name type="scientific">Sporosarcina limicola</name>
    <dbReference type="NCBI Taxonomy" id="34101"/>
    <lineage>
        <taxon>Bacteria</taxon>
        <taxon>Bacillati</taxon>
        <taxon>Bacillota</taxon>
        <taxon>Bacilli</taxon>
        <taxon>Bacillales</taxon>
        <taxon>Caryophanaceae</taxon>
        <taxon>Sporosarcina</taxon>
    </lineage>
</organism>
<reference evidence="1" key="1">
    <citation type="submission" date="2020-10" db="EMBL/GenBank/DDBJ databases">
        <title>Genomic Encyclopedia of Type Strains, Phase IV (KMG-IV): sequencing the most valuable type-strain genomes for metagenomic binning, comparative biology and taxonomic classification.</title>
        <authorList>
            <person name="Goeker M."/>
        </authorList>
    </citation>
    <scope>NUCLEOTIDE SEQUENCE</scope>
    <source>
        <strain evidence="1">DSM 13886</strain>
    </source>
</reference>
<evidence type="ECO:0000313" key="1">
    <source>
        <dbReference type="EMBL" id="MBE1554491.1"/>
    </source>
</evidence>
<dbReference type="AlphaFoldDB" id="A0A927R2Z4"/>
<gene>
    <name evidence="1" type="ORF">H4683_001567</name>
</gene>
<sequence>MKQVNQEEFTSKQIKTMNLIVEKALAGIKYSEINEAQHQSLYLT</sequence>
<name>A0A927R2Z4_9BACL</name>
<dbReference type="RefSeq" id="WP_275403069.1">
    <property type="nucleotide sequence ID" value="NZ_JADBEL010000006.1"/>
</dbReference>
<evidence type="ECO:0000313" key="2">
    <source>
        <dbReference type="Proteomes" id="UP000658225"/>
    </source>
</evidence>
<dbReference type="Proteomes" id="UP000658225">
    <property type="component" value="Unassembled WGS sequence"/>
</dbReference>
<proteinExistence type="predicted"/>